<keyword evidence="4 6" id="KW-1133">Transmembrane helix</keyword>
<feature type="transmembrane region" description="Helical" evidence="6">
    <location>
        <begin position="154"/>
        <end position="175"/>
    </location>
</feature>
<feature type="transmembrane region" description="Helical" evidence="6">
    <location>
        <begin position="104"/>
        <end position="122"/>
    </location>
</feature>
<feature type="transmembrane region" description="Helical" evidence="6">
    <location>
        <begin position="72"/>
        <end position="92"/>
    </location>
</feature>
<evidence type="ECO:0000256" key="5">
    <source>
        <dbReference type="ARBA" id="ARBA00023136"/>
    </source>
</evidence>
<keyword evidence="3 6" id="KW-0812">Transmembrane</keyword>
<dbReference type="Proteomes" id="UP001219525">
    <property type="component" value="Unassembled WGS sequence"/>
</dbReference>
<dbReference type="GO" id="GO:0022857">
    <property type="term" value="F:transmembrane transporter activity"/>
    <property type="evidence" value="ECO:0007669"/>
    <property type="project" value="InterPro"/>
</dbReference>
<comment type="subcellular location">
    <subcellularLocation>
        <location evidence="1">Membrane</location>
        <topology evidence="1">Multi-pass membrane protein</topology>
    </subcellularLocation>
</comment>
<evidence type="ECO:0000256" key="4">
    <source>
        <dbReference type="ARBA" id="ARBA00022989"/>
    </source>
</evidence>
<keyword evidence="8" id="KW-1185">Reference proteome</keyword>
<keyword evidence="5 6" id="KW-0472">Membrane</keyword>
<dbReference type="GO" id="GO:0016020">
    <property type="term" value="C:membrane"/>
    <property type="evidence" value="ECO:0007669"/>
    <property type="project" value="UniProtKB-SubCell"/>
</dbReference>
<evidence type="ECO:0000313" key="8">
    <source>
        <dbReference type="Proteomes" id="UP001219525"/>
    </source>
</evidence>
<accession>A0AAD6V860</accession>
<dbReference type="InterPro" id="IPR036259">
    <property type="entry name" value="MFS_trans_sf"/>
</dbReference>
<evidence type="ECO:0000256" key="3">
    <source>
        <dbReference type="ARBA" id="ARBA00022692"/>
    </source>
</evidence>
<evidence type="ECO:0000256" key="1">
    <source>
        <dbReference type="ARBA" id="ARBA00004141"/>
    </source>
</evidence>
<dbReference type="Gene3D" id="1.20.1250.20">
    <property type="entry name" value="MFS general substrate transporter like domains"/>
    <property type="match status" value="1"/>
</dbReference>
<evidence type="ECO:0000256" key="6">
    <source>
        <dbReference type="SAM" id="Phobius"/>
    </source>
</evidence>
<protein>
    <submittedName>
        <fullName evidence="7">Oligopeptide transporter</fullName>
    </submittedName>
</protein>
<evidence type="ECO:0000256" key="2">
    <source>
        <dbReference type="ARBA" id="ARBA00005982"/>
    </source>
</evidence>
<gene>
    <name evidence="7" type="ORF">GGX14DRAFT_568641</name>
</gene>
<organism evidence="7 8">
    <name type="scientific">Mycena pura</name>
    <dbReference type="NCBI Taxonomy" id="153505"/>
    <lineage>
        <taxon>Eukaryota</taxon>
        <taxon>Fungi</taxon>
        <taxon>Dikarya</taxon>
        <taxon>Basidiomycota</taxon>
        <taxon>Agaricomycotina</taxon>
        <taxon>Agaricomycetes</taxon>
        <taxon>Agaricomycetidae</taxon>
        <taxon>Agaricales</taxon>
        <taxon>Marasmiineae</taxon>
        <taxon>Mycenaceae</taxon>
        <taxon>Mycena</taxon>
    </lineage>
</organism>
<dbReference type="PANTHER" id="PTHR11654">
    <property type="entry name" value="OLIGOPEPTIDE TRANSPORTER-RELATED"/>
    <property type="match status" value="1"/>
</dbReference>
<evidence type="ECO:0000313" key="7">
    <source>
        <dbReference type="EMBL" id="KAJ7205755.1"/>
    </source>
</evidence>
<comment type="similarity">
    <text evidence="2">Belongs to the major facilitator superfamily. Proton-dependent oligopeptide transporter (POT/PTR) (TC 2.A.17) family.</text>
</comment>
<dbReference type="EMBL" id="JARJCW010000042">
    <property type="protein sequence ID" value="KAJ7205755.1"/>
    <property type="molecule type" value="Genomic_DNA"/>
</dbReference>
<proteinExistence type="inferred from homology"/>
<name>A0AAD6V860_9AGAR</name>
<dbReference type="AlphaFoldDB" id="A0AAD6V860"/>
<dbReference type="Pfam" id="PF00854">
    <property type="entry name" value="PTR2"/>
    <property type="match status" value="1"/>
</dbReference>
<sequence>MYPALQRRAIRFTSLKRIAAGFLVASAAMVWAKILQHFIYQTSPCHYAAATCRDAAQQPLVSPISVWLQSPAYALLAVSEILASITGLEYAFTKAPANMRSLVMALYTGTGAVSAALAQAFLCMCAVPPSLPVPAAAAEILTAGAGLSADPMLVWNYAVMATLVGGGGCAFWLSVRRLDAQEDALNALAAGQVGKDVDVDSESEDA</sequence>
<reference evidence="7" key="1">
    <citation type="submission" date="2023-03" db="EMBL/GenBank/DDBJ databases">
        <title>Massive genome expansion in bonnet fungi (Mycena s.s.) driven by repeated elements and novel gene families across ecological guilds.</title>
        <authorList>
            <consortium name="Lawrence Berkeley National Laboratory"/>
            <person name="Harder C.B."/>
            <person name="Miyauchi S."/>
            <person name="Viragh M."/>
            <person name="Kuo A."/>
            <person name="Thoen E."/>
            <person name="Andreopoulos B."/>
            <person name="Lu D."/>
            <person name="Skrede I."/>
            <person name="Drula E."/>
            <person name="Henrissat B."/>
            <person name="Morin E."/>
            <person name="Kohler A."/>
            <person name="Barry K."/>
            <person name="LaButti K."/>
            <person name="Morin E."/>
            <person name="Salamov A."/>
            <person name="Lipzen A."/>
            <person name="Mereny Z."/>
            <person name="Hegedus B."/>
            <person name="Baldrian P."/>
            <person name="Stursova M."/>
            <person name="Weitz H."/>
            <person name="Taylor A."/>
            <person name="Grigoriev I.V."/>
            <person name="Nagy L.G."/>
            <person name="Martin F."/>
            <person name="Kauserud H."/>
        </authorList>
    </citation>
    <scope>NUCLEOTIDE SEQUENCE</scope>
    <source>
        <strain evidence="7">9144</strain>
    </source>
</reference>
<comment type="caution">
    <text evidence="7">The sequence shown here is derived from an EMBL/GenBank/DDBJ whole genome shotgun (WGS) entry which is preliminary data.</text>
</comment>
<dbReference type="InterPro" id="IPR000109">
    <property type="entry name" value="POT_fam"/>
</dbReference>